<dbReference type="EMBL" id="GIFC01007384">
    <property type="protein sequence ID" value="MXU89467.1"/>
    <property type="molecule type" value="Transcribed_RNA"/>
</dbReference>
<accession>A0A6B0UH33</accession>
<proteinExistence type="predicted"/>
<evidence type="ECO:0000313" key="1">
    <source>
        <dbReference type="EMBL" id="MXU89467.1"/>
    </source>
</evidence>
<protein>
    <submittedName>
        <fullName evidence="1">Putative secreted protein</fullName>
    </submittedName>
</protein>
<name>A0A6B0UH33_IXORI</name>
<sequence>MLKVAARCWVISTAMGTICSVYMQTIFCITLVRSSFSVSRIIFSSSRAISLIWGSTLACAFSWQVRQAWSATAASTLTGRSASRSRQWVSSSTARSRFPSVRNWISQK</sequence>
<organism evidence="1">
    <name type="scientific">Ixodes ricinus</name>
    <name type="common">Common tick</name>
    <name type="synonym">Acarus ricinus</name>
    <dbReference type="NCBI Taxonomy" id="34613"/>
    <lineage>
        <taxon>Eukaryota</taxon>
        <taxon>Metazoa</taxon>
        <taxon>Ecdysozoa</taxon>
        <taxon>Arthropoda</taxon>
        <taxon>Chelicerata</taxon>
        <taxon>Arachnida</taxon>
        <taxon>Acari</taxon>
        <taxon>Parasitiformes</taxon>
        <taxon>Ixodida</taxon>
        <taxon>Ixodoidea</taxon>
        <taxon>Ixodidae</taxon>
        <taxon>Ixodinae</taxon>
        <taxon>Ixodes</taxon>
    </lineage>
</organism>
<dbReference type="AlphaFoldDB" id="A0A6B0UH33"/>
<reference evidence="1" key="1">
    <citation type="submission" date="2019-12" db="EMBL/GenBank/DDBJ databases">
        <title>An insight into the sialome of adult female Ixodes ricinus ticks feeding for 6 days.</title>
        <authorList>
            <person name="Perner J."/>
            <person name="Ribeiro J.M.C."/>
        </authorList>
    </citation>
    <scope>NUCLEOTIDE SEQUENCE</scope>
    <source>
        <strain evidence="1">Semi-engorged</strain>
        <tissue evidence="1">Salivary glands</tissue>
    </source>
</reference>